<dbReference type="InterPro" id="IPR003439">
    <property type="entry name" value="ABC_transporter-like_ATP-bd"/>
</dbReference>
<dbReference type="GO" id="GO:0015421">
    <property type="term" value="F:ABC-type oligopeptide transporter activity"/>
    <property type="evidence" value="ECO:0007669"/>
    <property type="project" value="TreeGrafter"/>
</dbReference>
<dbReference type="InterPro" id="IPR027417">
    <property type="entry name" value="P-loop_NTPase"/>
</dbReference>
<evidence type="ECO:0000256" key="6">
    <source>
        <dbReference type="ARBA" id="ARBA00023136"/>
    </source>
</evidence>
<dbReference type="GO" id="GO:0005886">
    <property type="term" value="C:plasma membrane"/>
    <property type="evidence" value="ECO:0007669"/>
    <property type="project" value="UniProtKB-SubCell"/>
</dbReference>
<dbReference type="PANTHER" id="PTHR43394">
    <property type="entry name" value="ATP-DEPENDENT PERMEASE MDL1, MITOCHONDRIAL"/>
    <property type="match status" value="1"/>
</dbReference>
<dbReference type="SUPFAM" id="SSF90123">
    <property type="entry name" value="ABC transporter transmembrane region"/>
    <property type="match status" value="1"/>
</dbReference>
<proteinExistence type="predicted"/>
<feature type="transmembrane region" description="Helical" evidence="7">
    <location>
        <begin position="281"/>
        <end position="302"/>
    </location>
</feature>
<dbReference type="PROSITE" id="PS50893">
    <property type="entry name" value="ABC_TRANSPORTER_2"/>
    <property type="match status" value="1"/>
</dbReference>
<evidence type="ECO:0000256" key="5">
    <source>
        <dbReference type="ARBA" id="ARBA00022989"/>
    </source>
</evidence>
<accession>A0A930YQE2</accession>
<dbReference type="PROSITE" id="PS50929">
    <property type="entry name" value="ABC_TM1F"/>
    <property type="match status" value="1"/>
</dbReference>
<keyword evidence="6 7" id="KW-0472">Membrane</keyword>
<keyword evidence="5 7" id="KW-1133">Transmembrane helix</keyword>
<protein>
    <submittedName>
        <fullName evidence="10">ABC transporter ATP-binding protein</fullName>
    </submittedName>
</protein>
<dbReference type="Gene3D" id="1.20.1560.10">
    <property type="entry name" value="ABC transporter type 1, transmembrane domain"/>
    <property type="match status" value="1"/>
</dbReference>
<keyword evidence="2 7" id="KW-0812">Transmembrane</keyword>
<organism evidence="10 11">
    <name type="scientific">Lancefieldella parvula</name>
    <dbReference type="NCBI Taxonomy" id="1382"/>
    <lineage>
        <taxon>Bacteria</taxon>
        <taxon>Bacillati</taxon>
        <taxon>Actinomycetota</taxon>
        <taxon>Coriobacteriia</taxon>
        <taxon>Coriobacteriales</taxon>
        <taxon>Atopobiaceae</taxon>
        <taxon>Lancefieldella</taxon>
    </lineage>
</organism>
<dbReference type="Gene3D" id="3.40.50.300">
    <property type="entry name" value="P-loop containing nucleotide triphosphate hydrolases"/>
    <property type="match status" value="1"/>
</dbReference>
<dbReference type="PROSITE" id="PS00211">
    <property type="entry name" value="ABC_TRANSPORTER_1"/>
    <property type="match status" value="1"/>
</dbReference>
<evidence type="ECO:0000259" key="9">
    <source>
        <dbReference type="PROSITE" id="PS50929"/>
    </source>
</evidence>
<dbReference type="GO" id="GO:0005524">
    <property type="term" value="F:ATP binding"/>
    <property type="evidence" value="ECO:0007669"/>
    <property type="project" value="UniProtKB-KW"/>
</dbReference>
<reference evidence="10" key="1">
    <citation type="submission" date="2020-04" db="EMBL/GenBank/DDBJ databases">
        <title>Deep metagenomics examines the oral microbiome during advanced dental caries in children, revealing novel taxa and co-occurrences with host molecules.</title>
        <authorList>
            <person name="Baker J.L."/>
            <person name="Morton J.T."/>
            <person name="Dinis M."/>
            <person name="Alvarez R."/>
            <person name="Tran N.C."/>
            <person name="Knight R."/>
            <person name="Edlund A."/>
        </authorList>
    </citation>
    <scope>NUCLEOTIDE SEQUENCE</scope>
    <source>
        <strain evidence="10">JCVI_22A_bin.2</strain>
    </source>
</reference>
<evidence type="ECO:0000256" key="1">
    <source>
        <dbReference type="ARBA" id="ARBA00004651"/>
    </source>
</evidence>
<dbReference type="Pfam" id="PF00664">
    <property type="entry name" value="ABC_membrane"/>
    <property type="match status" value="1"/>
</dbReference>
<dbReference type="EMBL" id="JABZGT010000021">
    <property type="protein sequence ID" value="MBF4808774.1"/>
    <property type="molecule type" value="Genomic_DNA"/>
</dbReference>
<evidence type="ECO:0000256" key="2">
    <source>
        <dbReference type="ARBA" id="ARBA00022692"/>
    </source>
</evidence>
<feature type="transmembrane region" description="Helical" evidence="7">
    <location>
        <begin position="21"/>
        <end position="46"/>
    </location>
</feature>
<dbReference type="InterPro" id="IPR003593">
    <property type="entry name" value="AAA+_ATPase"/>
</dbReference>
<dbReference type="InterPro" id="IPR011527">
    <property type="entry name" value="ABC1_TM_dom"/>
</dbReference>
<feature type="domain" description="ABC transporter" evidence="8">
    <location>
        <begin position="335"/>
        <end position="546"/>
    </location>
</feature>
<dbReference type="PANTHER" id="PTHR43394:SF1">
    <property type="entry name" value="ATP-BINDING CASSETTE SUB-FAMILY B MEMBER 10, MITOCHONDRIAL"/>
    <property type="match status" value="1"/>
</dbReference>
<evidence type="ECO:0000313" key="11">
    <source>
        <dbReference type="Proteomes" id="UP000772566"/>
    </source>
</evidence>
<feature type="transmembrane region" description="Helical" evidence="7">
    <location>
        <begin position="248"/>
        <end position="269"/>
    </location>
</feature>
<dbReference type="SUPFAM" id="SSF52540">
    <property type="entry name" value="P-loop containing nucleoside triphosphate hydrolases"/>
    <property type="match status" value="1"/>
</dbReference>
<feature type="transmembrane region" description="Helical" evidence="7">
    <location>
        <begin position="129"/>
        <end position="154"/>
    </location>
</feature>
<feature type="transmembrane region" description="Helical" evidence="7">
    <location>
        <begin position="160"/>
        <end position="176"/>
    </location>
</feature>
<gene>
    <name evidence="10" type="ORF">HXK23_00880</name>
</gene>
<evidence type="ECO:0000259" key="8">
    <source>
        <dbReference type="PROSITE" id="PS50893"/>
    </source>
</evidence>
<dbReference type="AlphaFoldDB" id="A0A930YQE2"/>
<feature type="domain" description="ABC transmembrane type-1" evidence="9">
    <location>
        <begin position="22"/>
        <end position="304"/>
    </location>
</feature>
<dbReference type="InterPro" id="IPR039421">
    <property type="entry name" value="Type_1_exporter"/>
</dbReference>
<evidence type="ECO:0000256" key="4">
    <source>
        <dbReference type="ARBA" id="ARBA00022840"/>
    </source>
</evidence>
<dbReference type="SMART" id="SM00382">
    <property type="entry name" value="AAA"/>
    <property type="match status" value="1"/>
</dbReference>
<comment type="caution">
    <text evidence="10">The sequence shown here is derived from an EMBL/GenBank/DDBJ whole genome shotgun (WGS) entry which is preliminary data.</text>
</comment>
<dbReference type="InterPro" id="IPR017871">
    <property type="entry name" value="ABC_transporter-like_CS"/>
</dbReference>
<name>A0A930YQE2_9ACTN</name>
<evidence type="ECO:0000313" key="10">
    <source>
        <dbReference type="EMBL" id="MBF4808774.1"/>
    </source>
</evidence>
<comment type="subcellular location">
    <subcellularLocation>
        <location evidence="1">Cell membrane</location>
        <topology evidence="1">Multi-pass membrane protein</topology>
    </subcellularLocation>
</comment>
<dbReference type="Proteomes" id="UP000772566">
    <property type="component" value="Unassembled WGS sequence"/>
</dbReference>
<dbReference type="CDD" id="cd07346">
    <property type="entry name" value="ABC_6TM_exporters"/>
    <property type="match status" value="1"/>
</dbReference>
<keyword evidence="4 10" id="KW-0067">ATP-binding</keyword>
<evidence type="ECO:0000256" key="7">
    <source>
        <dbReference type="SAM" id="Phobius"/>
    </source>
</evidence>
<evidence type="ECO:0000256" key="3">
    <source>
        <dbReference type="ARBA" id="ARBA00022741"/>
    </source>
</evidence>
<dbReference type="Pfam" id="PF00005">
    <property type="entry name" value="ABC_tran"/>
    <property type="match status" value="1"/>
</dbReference>
<dbReference type="CDD" id="cd03228">
    <property type="entry name" value="ABCC_MRP_Like"/>
    <property type="match status" value="1"/>
</dbReference>
<dbReference type="InterPro" id="IPR036640">
    <property type="entry name" value="ABC1_TM_sf"/>
</dbReference>
<feature type="transmembrane region" description="Helical" evidence="7">
    <location>
        <begin position="58"/>
        <end position="79"/>
    </location>
</feature>
<keyword evidence="3" id="KW-0547">Nucleotide-binding</keyword>
<sequence>MSKFFNIIRYCISTILDKGSLAIFLFLSFFVTALMVIQPLLVGFVINLFITGTTWSEILFYCAVVAALGILIAGCSYLAKTRYCQLQIDSAFTIERQLIDKIQHADSSFFSSYDSGHYRQTVNNDSNDVSIFILTQCVSFATTMVSVIGTLAIILYLNPLTALVTAVLLLVSFIIYKQIQASAYKRYKESKELRSQYGSIELSQFTDVDFIRRHSLFERFFNQHYAVNQKLRSAIHEQYKLEFGVQELNNAVIAVFQAIVFITCAYQIFLGALQPGYIATISSYFVSLLGSITLLMEFGMAYQSITVSLNRIEQILDLPQESVGTIVPSDDVNQITCTNVSFSYPHTNKVLMNNLSCSFAKGNIYAITGGNGTGKSTFLKLINGEWSSHLSGTIAINEDLLTQINQYELRKNTLGFTEQEPSIVDDTVRNNLTLLCKNQPTDEEIISYIKLFKLEKLLLGDDQNLDVRLAERSSAISGGEKQKIAIIRMMLMNPSVMLLDEPTSALDQNSVDVLLTLLKKVKQDHIILLISHDPKVVEAADHIVEL</sequence>
<dbReference type="GO" id="GO:0016887">
    <property type="term" value="F:ATP hydrolysis activity"/>
    <property type="evidence" value="ECO:0007669"/>
    <property type="project" value="InterPro"/>
</dbReference>